<comment type="caution">
    <text evidence="2">The sequence shown here is derived from an EMBL/GenBank/DDBJ whole genome shotgun (WGS) entry which is preliminary data.</text>
</comment>
<dbReference type="EMBL" id="MHQO01000003">
    <property type="protein sequence ID" value="OHA07787.1"/>
    <property type="molecule type" value="Genomic_DNA"/>
</dbReference>
<organism evidence="2 3">
    <name type="scientific">Candidatus Sungbacteria bacterium RIFCSPLOWO2_01_FULL_47_10</name>
    <dbReference type="NCBI Taxonomy" id="1802276"/>
    <lineage>
        <taxon>Bacteria</taxon>
        <taxon>Candidatus Sungiibacteriota</taxon>
    </lineage>
</organism>
<dbReference type="Proteomes" id="UP000177982">
    <property type="component" value="Unassembled WGS sequence"/>
</dbReference>
<gene>
    <name evidence="2" type="ORF">A2934_02845</name>
</gene>
<feature type="compositionally biased region" description="Acidic residues" evidence="1">
    <location>
        <begin position="122"/>
        <end position="131"/>
    </location>
</feature>
<feature type="region of interest" description="Disordered" evidence="1">
    <location>
        <begin position="122"/>
        <end position="168"/>
    </location>
</feature>
<proteinExistence type="predicted"/>
<evidence type="ECO:0000256" key="1">
    <source>
        <dbReference type="SAM" id="MobiDB-lite"/>
    </source>
</evidence>
<dbReference type="AlphaFoldDB" id="A0A1G2L7Z8"/>
<evidence type="ECO:0000313" key="3">
    <source>
        <dbReference type="Proteomes" id="UP000177982"/>
    </source>
</evidence>
<protein>
    <submittedName>
        <fullName evidence="2">Uncharacterized protein</fullName>
    </submittedName>
</protein>
<feature type="compositionally biased region" description="Basic and acidic residues" evidence="1">
    <location>
        <begin position="132"/>
        <end position="154"/>
    </location>
</feature>
<reference evidence="2 3" key="1">
    <citation type="journal article" date="2016" name="Nat. Commun.">
        <title>Thousands of microbial genomes shed light on interconnected biogeochemical processes in an aquifer system.</title>
        <authorList>
            <person name="Anantharaman K."/>
            <person name="Brown C.T."/>
            <person name="Hug L.A."/>
            <person name="Sharon I."/>
            <person name="Castelle C.J."/>
            <person name="Probst A.J."/>
            <person name="Thomas B.C."/>
            <person name="Singh A."/>
            <person name="Wilkins M.J."/>
            <person name="Karaoz U."/>
            <person name="Brodie E.L."/>
            <person name="Williams K.H."/>
            <person name="Hubbard S.S."/>
            <person name="Banfield J.F."/>
        </authorList>
    </citation>
    <scope>NUCLEOTIDE SEQUENCE [LARGE SCALE GENOMIC DNA]</scope>
</reference>
<sequence length="168" mass="19083">MNQEELKKFCLEVALTMQGAMFYTKTGQTEKSQTFRPKYDSLEKMAAENGIEIVILEKNSVVNIPIPELKNYKTKTSELDYIGAWTIPEGTGLEHHIHITLEFVVDGTSGHAEIRPGDIEIDYAEDGDGEDILDRKSEEGEPNDARSFDRDFLRGRIQNPFDDQRGNE</sequence>
<accession>A0A1G2L7Z8</accession>
<evidence type="ECO:0000313" key="2">
    <source>
        <dbReference type="EMBL" id="OHA07787.1"/>
    </source>
</evidence>
<name>A0A1G2L7Z8_9BACT</name>